<gene>
    <name evidence="2" type="ORF">MICPUCDRAFT_70909</name>
</gene>
<dbReference type="GeneID" id="9683073"/>
<dbReference type="PANTHER" id="PTHR46438:SF2">
    <property type="entry name" value="ALPHA_BETA-HYDROLASES SUPERFAMILY PROTEIN"/>
    <property type="match status" value="1"/>
</dbReference>
<organism evidence="3">
    <name type="scientific">Micromonas pusilla (strain CCMP1545)</name>
    <name type="common">Picoplanktonic green alga</name>
    <dbReference type="NCBI Taxonomy" id="564608"/>
    <lineage>
        <taxon>Eukaryota</taxon>
        <taxon>Viridiplantae</taxon>
        <taxon>Chlorophyta</taxon>
        <taxon>Mamiellophyceae</taxon>
        <taxon>Mamiellales</taxon>
        <taxon>Mamiellaceae</taxon>
        <taxon>Micromonas</taxon>
    </lineage>
</organism>
<dbReference type="PRINTS" id="PR00412">
    <property type="entry name" value="EPOXHYDRLASE"/>
</dbReference>
<dbReference type="AlphaFoldDB" id="C1MPX4"/>
<dbReference type="Pfam" id="PF12697">
    <property type="entry name" value="Abhydrolase_6"/>
    <property type="match status" value="1"/>
</dbReference>
<dbReference type="PANTHER" id="PTHR46438">
    <property type="entry name" value="ALPHA/BETA-HYDROLASES SUPERFAMILY PROTEIN"/>
    <property type="match status" value="1"/>
</dbReference>
<protein>
    <submittedName>
        <fullName evidence="2">Hydrolase, alpha/beta fold family-like protein</fullName>
    </submittedName>
</protein>
<dbReference type="OMA" id="ASTDHWR"/>
<keyword evidence="3" id="KW-1185">Reference proteome</keyword>
<dbReference type="RefSeq" id="XP_003058024.1">
    <property type="nucleotide sequence ID" value="XM_003057978.1"/>
</dbReference>
<dbReference type="InterPro" id="IPR000073">
    <property type="entry name" value="AB_hydrolase_1"/>
</dbReference>
<dbReference type="SUPFAM" id="SSF53474">
    <property type="entry name" value="alpha/beta-Hydrolases"/>
    <property type="match status" value="1"/>
</dbReference>
<sequence>MPPLENDAKGVERLQLREDGWKFWRWRDHRCHYISAGEDNDGPIVVLVHGFGAHSYHWRYTIPALARKGFRVYALCMLGYGWSPKVEEPYSMEQYWGTQVIDFARDVAGATEKDKCVVAGNSIGALAALYAASRAPDQTRGLCLVNSAGNFEEGAAPGPEKKTLAQRAVGSDKGDAIRDPTDINAPPMSVKERLQEIFGRFVATGIFYFTKVRIKTILNQVYEFPVDDDLVRSIELAAEDPGAIGTFYQLSLAGGRTKVAAGELLDNYKGPLMLLWGETDPWMTPTKAERIMQMKPDAVYAPVLAGHCPHDDAPVECSEKLADWAMGLPA</sequence>
<feature type="domain" description="AB hydrolase-1" evidence="1">
    <location>
        <begin position="45"/>
        <end position="317"/>
    </location>
</feature>
<dbReference type="GO" id="GO:0016787">
    <property type="term" value="F:hydrolase activity"/>
    <property type="evidence" value="ECO:0007669"/>
    <property type="project" value="UniProtKB-KW"/>
</dbReference>
<dbReference type="GO" id="GO:0009507">
    <property type="term" value="C:chloroplast"/>
    <property type="evidence" value="ECO:0007669"/>
    <property type="project" value="TreeGrafter"/>
</dbReference>
<proteinExistence type="predicted"/>
<dbReference type="InterPro" id="IPR000639">
    <property type="entry name" value="Epox_hydrolase-like"/>
</dbReference>
<evidence type="ECO:0000313" key="2">
    <source>
        <dbReference type="EMBL" id="EEH57975.1"/>
    </source>
</evidence>
<dbReference type="eggNOG" id="KOG1454">
    <property type="taxonomic scope" value="Eukaryota"/>
</dbReference>
<dbReference type="Gene3D" id="3.40.50.1820">
    <property type="entry name" value="alpha/beta hydrolase"/>
    <property type="match status" value="1"/>
</dbReference>
<dbReference type="STRING" id="564608.C1MPX4"/>
<evidence type="ECO:0000259" key="1">
    <source>
        <dbReference type="Pfam" id="PF12697"/>
    </source>
</evidence>
<keyword evidence="2" id="KW-0378">Hydrolase</keyword>
<dbReference type="Proteomes" id="UP000001876">
    <property type="component" value="Unassembled WGS sequence"/>
</dbReference>
<dbReference type="OrthoDB" id="408373at2759"/>
<reference evidence="2 3" key="1">
    <citation type="journal article" date="2009" name="Science">
        <title>Green evolution and dynamic adaptations revealed by genomes of the marine picoeukaryotes Micromonas.</title>
        <authorList>
            <person name="Worden A.Z."/>
            <person name="Lee J.H."/>
            <person name="Mock T."/>
            <person name="Rouze P."/>
            <person name="Simmons M.P."/>
            <person name="Aerts A.L."/>
            <person name="Allen A.E."/>
            <person name="Cuvelier M.L."/>
            <person name="Derelle E."/>
            <person name="Everett M.V."/>
            <person name="Foulon E."/>
            <person name="Grimwood J."/>
            <person name="Gundlach H."/>
            <person name="Henrissat B."/>
            <person name="Napoli C."/>
            <person name="McDonald S.M."/>
            <person name="Parker M.S."/>
            <person name="Rombauts S."/>
            <person name="Salamov A."/>
            <person name="Von Dassow P."/>
            <person name="Badger J.H."/>
            <person name="Coutinho P.M."/>
            <person name="Demir E."/>
            <person name="Dubchak I."/>
            <person name="Gentemann C."/>
            <person name="Eikrem W."/>
            <person name="Gready J.E."/>
            <person name="John U."/>
            <person name="Lanier W."/>
            <person name="Lindquist E.A."/>
            <person name="Lucas S."/>
            <person name="Mayer K.F."/>
            <person name="Moreau H."/>
            <person name="Not F."/>
            <person name="Otillar R."/>
            <person name="Panaud O."/>
            <person name="Pangilinan J."/>
            <person name="Paulsen I."/>
            <person name="Piegu B."/>
            <person name="Poliakov A."/>
            <person name="Robbens S."/>
            <person name="Schmutz J."/>
            <person name="Toulza E."/>
            <person name="Wyss T."/>
            <person name="Zelensky A."/>
            <person name="Zhou K."/>
            <person name="Armbrust E.V."/>
            <person name="Bhattacharya D."/>
            <person name="Goodenough U.W."/>
            <person name="Van de Peer Y."/>
            <person name="Grigoriev I.V."/>
        </authorList>
    </citation>
    <scope>NUCLEOTIDE SEQUENCE [LARGE SCALE GENOMIC DNA]</scope>
    <source>
        <strain evidence="2 3">CCMP1545</strain>
    </source>
</reference>
<name>C1MPX4_MICPC</name>
<evidence type="ECO:0000313" key="3">
    <source>
        <dbReference type="Proteomes" id="UP000001876"/>
    </source>
</evidence>
<accession>C1MPX4</accession>
<dbReference type="EMBL" id="GG663738">
    <property type="protein sequence ID" value="EEH57975.1"/>
    <property type="molecule type" value="Genomic_DNA"/>
</dbReference>
<dbReference type="InterPro" id="IPR029058">
    <property type="entry name" value="AB_hydrolase_fold"/>
</dbReference>
<dbReference type="KEGG" id="mpp:MICPUCDRAFT_70909"/>